<keyword evidence="2" id="KW-1185">Reference proteome</keyword>
<accession>A0A8J9ZW86</accession>
<gene>
    <name evidence="1" type="primary">Hypp3009</name>
    <name evidence="1" type="ORF">BLAG_LOCUS18863</name>
</gene>
<reference evidence="1" key="1">
    <citation type="submission" date="2022-01" db="EMBL/GenBank/DDBJ databases">
        <authorList>
            <person name="Braso-Vives M."/>
        </authorList>
    </citation>
    <scope>NUCLEOTIDE SEQUENCE</scope>
</reference>
<dbReference type="EMBL" id="OV696690">
    <property type="protein sequence ID" value="CAH1264515.1"/>
    <property type="molecule type" value="Genomic_DNA"/>
</dbReference>
<sequence>MNPAASVYPPGYRGCEPRLLELLVCTRRGTGAVNPGYWRYKAGLLQTLTPNHTHPAASVYPPGYRGCEPRLLEVVQDLRQTMYGLQGDRDELEVVPMQQLLGDGRFQHFLKTANEAVYTGA</sequence>
<dbReference type="AlphaFoldDB" id="A0A8J9ZW86"/>
<name>A0A8J9ZW86_BRALA</name>
<dbReference type="Proteomes" id="UP000838412">
    <property type="component" value="Chromosome 5"/>
</dbReference>
<protein>
    <submittedName>
        <fullName evidence="1">Hypp3009 protein</fullName>
    </submittedName>
</protein>
<evidence type="ECO:0000313" key="1">
    <source>
        <dbReference type="EMBL" id="CAH1264515.1"/>
    </source>
</evidence>
<proteinExistence type="predicted"/>
<organism evidence="1 2">
    <name type="scientific">Branchiostoma lanceolatum</name>
    <name type="common">Common lancelet</name>
    <name type="synonym">Amphioxus lanceolatum</name>
    <dbReference type="NCBI Taxonomy" id="7740"/>
    <lineage>
        <taxon>Eukaryota</taxon>
        <taxon>Metazoa</taxon>
        <taxon>Chordata</taxon>
        <taxon>Cephalochordata</taxon>
        <taxon>Leptocardii</taxon>
        <taxon>Amphioxiformes</taxon>
        <taxon>Branchiostomatidae</taxon>
        <taxon>Branchiostoma</taxon>
    </lineage>
</organism>
<evidence type="ECO:0000313" key="2">
    <source>
        <dbReference type="Proteomes" id="UP000838412"/>
    </source>
</evidence>